<gene>
    <name evidence="2" type="ORF">BD626DRAFT_208596</name>
</gene>
<sequence>MLPPCPSTPAPTHRRPKRSTRDRRTALRSVSFAWTERIYDNAPSFTTTERPTSSRRACLVRRVPTNVARLVLAASFASPVGSSSSASPIGRSVKRRIALCVANALNCHDPRPRPLTLETPNCRIDLVQHAARHLSKGGSANCPRASLRVSRRTLRLAHRAPVGTRCNTRVQARCPRVRHAGELAQQSGELASTRRVARRTLVEEPVHAANTSLLVPHALHRPHAAARHVVLVRQPTSRIQSFSNSRIALRALVLHDFRSAPATLSSFSIHRISRVQQLGMSSSCINHVARTAPVQPRAQSVVPHRA</sequence>
<evidence type="ECO:0000313" key="3">
    <source>
        <dbReference type="Proteomes" id="UP000320762"/>
    </source>
</evidence>
<organism evidence="2 3">
    <name type="scientific">Schizophyllum amplum</name>
    <dbReference type="NCBI Taxonomy" id="97359"/>
    <lineage>
        <taxon>Eukaryota</taxon>
        <taxon>Fungi</taxon>
        <taxon>Dikarya</taxon>
        <taxon>Basidiomycota</taxon>
        <taxon>Agaricomycotina</taxon>
        <taxon>Agaricomycetes</taxon>
        <taxon>Agaricomycetidae</taxon>
        <taxon>Agaricales</taxon>
        <taxon>Schizophyllaceae</taxon>
        <taxon>Schizophyllum</taxon>
    </lineage>
</organism>
<dbReference type="EMBL" id="VDMD01000044">
    <property type="protein sequence ID" value="TRM57690.1"/>
    <property type="molecule type" value="Genomic_DNA"/>
</dbReference>
<comment type="caution">
    <text evidence="2">The sequence shown here is derived from an EMBL/GenBank/DDBJ whole genome shotgun (WGS) entry which is preliminary data.</text>
</comment>
<reference evidence="2 3" key="1">
    <citation type="journal article" date="2019" name="New Phytol.">
        <title>Comparative genomics reveals unique wood-decay strategies and fruiting body development in the Schizophyllaceae.</title>
        <authorList>
            <person name="Almasi E."/>
            <person name="Sahu N."/>
            <person name="Krizsan K."/>
            <person name="Balint B."/>
            <person name="Kovacs G.M."/>
            <person name="Kiss B."/>
            <person name="Cseklye J."/>
            <person name="Drula E."/>
            <person name="Henrissat B."/>
            <person name="Nagy I."/>
            <person name="Chovatia M."/>
            <person name="Adam C."/>
            <person name="LaButti K."/>
            <person name="Lipzen A."/>
            <person name="Riley R."/>
            <person name="Grigoriev I.V."/>
            <person name="Nagy L.G."/>
        </authorList>
    </citation>
    <scope>NUCLEOTIDE SEQUENCE [LARGE SCALE GENOMIC DNA]</scope>
    <source>
        <strain evidence="2 3">NL-1724</strain>
    </source>
</reference>
<name>A0A550BYP6_9AGAR</name>
<feature type="compositionally biased region" description="Basic residues" evidence="1">
    <location>
        <begin position="12"/>
        <end position="21"/>
    </location>
</feature>
<keyword evidence="3" id="KW-1185">Reference proteome</keyword>
<dbReference type="Proteomes" id="UP000320762">
    <property type="component" value="Unassembled WGS sequence"/>
</dbReference>
<feature type="region of interest" description="Disordered" evidence="1">
    <location>
        <begin position="1"/>
        <end position="25"/>
    </location>
</feature>
<proteinExistence type="predicted"/>
<dbReference type="AlphaFoldDB" id="A0A550BYP6"/>
<protein>
    <submittedName>
        <fullName evidence="2">Uncharacterized protein</fullName>
    </submittedName>
</protein>
<evidence type="ECO:0000313" key="2">
    <source>
        <dbReference type="EMBL" id="TRM57690.1"/>
    </source>
</evidence>
<evidence type="ECO:0000256" key="1">
    <source>
        <dbReference type="SAM" id="MobiDB-lite"/>
    </source>
</evidence>
<accession>A0A550BYP6</accession>